<dbReference type="InterPro" id="IPR013149">
    <property type="entry name" value="ADH-like_C"/>
</dbReference>
<evidence type="ECO:0000256" key="4">
    <source>
        <dbReference type="ARBA" id="ARBA00023002"/>
    </source>
</evidence>
<dbReference type="GO" id="GO:0016491">
    <property type="term" value="F:oxidoreductase activity"/>
    <property type="evidence" value="ECO:0007669"/>
    <property type="project" value="UniProtKB-KW"/>
</dbReference>
<dbReference type="RefSeq" id="WP_058929213.1">
    <property type="nucleotide sequence ID" value="NZ_CP013747.1"/>
</dbReference>
<name>A0A0U3P732_9MICC</name>
<accession>A0A0U3P732</accession>
<dbReference type="PANTHER" id="PTHR43401:SF2">
    <property type="entry name" value="L-THREONINE 3-DEHYDROGENASE"/>
    <property type="match status" value="1"/>
</dbReference>
<evidence type="ECO:0000313" key="7">
    <source>
        <dbReference type="EMBL" id="ALV40003.1"/>
    </source>
</evidence>
<evidence type="ECO:0000259" key="6">
    <source>
        <dbReference type="SMART" id="SM00829"/>
    </source>
</evidence>
<dbReference type="SMART" id="SM00829">
    <property type="entry name" value="PKS_ER"/>
    <property type="match status" value="1"/>
</dbReference>
<keyword evidence="4" id="KW-0560">Oxidoreductase</keyword>
<dbReference type="PANTHER" id="PTHR43401">
    <property type="entry name" value="L-THREONINE 3-DEHYDROGENASE"/>
    <property type="match status" value="1"/>
</dbReference>
<dbReference type="EMBL" id="CP013747">
    <property type="protein sequence ID" value="ALV40003.1"/>
    <property type="molecule type" value="Genomic_DNA"/>
</dbReference>
<dbReference type="SUPFAM" id="SSF51735">
    <property type="entry name" value="NAD(P)-binding Rossmann-fold domains"/>
    <property type="match status" value="1"/>
</dbReference>
<dbReference type="STRING" id="121292.AU252_01490"/>
<dbReference type="Gene3D" id="3.90.180.10">
    <property type="entry name" value="Medium-chain alcohol dehydrogenases, catalytic domain"/>
    <property type="match status" value="1"/>
</dbReference>
<evidence type="ECO:0000256" key="3">
    <source>
        <dbReference type="ARBA" id="ARBA00022833"/>
    </source>
</evidence>
<reference evidence="7 8" key="1">
    <citation type="submission" date="2015-12" db="EMBL/GenBank/DDBJ databases">
        <authorList>
            <person name="Shamseldin A."/>
            <person name="Moawad H."/>
            <person name="Abd El-Rahim W.M."/>
            <person name="Sadowsky M.J."/>
        </authorList>
    </citation>
    <scope>NUCLEOTIDE SEQUENCE [LARGE SCALE GENOMIC DNA]</scope>
    <source>
        <strain evidence="7 8">Ar51</strain>
    </source>
</reference>
<comment type="cofactor">
    <cofactor evidence="1 5">
        <name>Zn(2+)</name>
        <dbReference type="ChEBI" id="CHEBI:29105"/>
    </cofactor>
</comment>
<evidence type="ECO:0000256" key="1">
    <source>
        <dbReference type="ARBA" id="ARBA00001947"/>
    </source>
</evidence>
<dbReference type="InterPro" id="IPR011032">
    <property type="entry name" value="GroES-like_sf"/>
</dbReference>
<dbReference type="Pfam" id="PF00107">
    <property type="entry name" value="ADH_zinc_N"/>
    <property type="match status" value="1"/>
</dbReference>
<dbReference type="AlphaFoldDB" id="A0A0U3P732"/>
<dbReference type="InterPro" id="IPR002328">
    <property type="entry name" value="ADH_Zn_CS"/>
</dbReference>
<evidence type="ECO:0000256" key="5">
    <source>
        <dbReference type="RuleBase" id="RU361277"/>
    </source>
</evidence>
<evidence type="ECO:0000256" key="2">
    <source>
        <dbReference type="ARBA" id="ARBA00022723"/>
    </source>
</evidence>
<dbReference type="GO" id="GO:0008270">
    <property type="term" value="F:zinc ion binding"/>
    <property type="evidence" value="ECO:0007669"/>
    <property type="project" value="InterPro"/>
</dbReference>
<sequence length="336" mass="36126">MHTMRAWKIDFRTGKFAIQEVPVPHPGPGEVRIKVRAAGVCLSDVHLVDRLIGPMRNTNAVRTLGHEVAGTVDALGPLVNGWTEGDRVTLQAIIARAGGTETMGLDYDGGWADYVVVPQQVLVSIPDDLPFDQACIIPDAVSTPWAAICNTAKVQAGESAAVWGVGGLGIHAVQLLRMIGASPIIAVDPLPSAREQAVSRGADAALDPAAPDFADRIRELNGGRGIDVGFNFAGFPGIDEQILPLLNRHGRLIITGLSGKPFTVENSTALVRYQYKILGHYGYLPPHVEELVRLVGWNRIDLSGSISDHIPLEQADDAVRRLRDKIGDPIRLVLIP</sequence>
<dbReference type="InterPro" id="IPR020843">
    <property type="entry name" value="ER"/>
</dbReference>
<dbReference type="Proteomes" id="UP000065151">
    <property type="component" value="Chromosome"/>
</dbReference>
<dbReference type="InterPro" id="IPR050129">
    <property type="entry name" value="Zn_alcohol_dh"/>
</dbReference>
<dbReference type="SUPFAM" id="SSF50129">
    <property type="entry name" value="GroES-like"/>
    <property type="match status" value="1"/>
</dbReference>
<dbReference type="Pfam" id="PF08240">
    <property type="entry name" value="ADH_N"/>
    <property type="match status" value="1"/>
</dbReference>
<keyword evidence="2 5" id="KW-0479">Metal-binding</keyword>
<keyword evidence="3 5" id="KW-0862">Zinc</keyword>
<gene>
    <name evidence="7" type="ORF">AU252_01490</name>
</gene>
<protein>
    <submittedName>
        <fullName evidence="7">Zinc-binding dehydrogenase</fullName>
    </submittedName>
</protein>
<organism evidence="7">
    <name type="scientific">Pseudarthrobacter sulfonivorans</name>
    <dbReference type="NCBI Taxonomy" id="121292"/>
    <lineage>
        <taxon>Bacteria</taxon>
        <taxon>Bacillati</taxon>
        <taxon>Actinomycetota</taxon>
        <taxon>Actinomycetes</taxon>
        <taxon>Micrococcales</taxon>
        <taxon>Micrococcaceae</taxon>
        <taxon>Pseudarthrobacter</taxon>
    </lineage>
</organism>
<feature type="domain" description="Enoyl reductase (ER)" evidence="6">
    <location>
        <begin position="12"/>
        <end position="334"/>
    </location>
</feature>
<dbReference type="PROSITE" id="PS00059">
    <property type="entry name" value="ADH_ZINC"/>
    <property type="match status" value="1"/>
</dbReference>
<dbReference type="KEGG" id="psul:AU252_01490"/>
<evidence type="ECO:0000313" key="8">
    <source>
        <dbReference type="Proteomes" id="UP000065151"/>
    </source>
</evidence>
<dbReference type="CDD" id="cd08254">
    <property type="entry name" value="hydroxyacyl_CoA_DH"/>
    <property type="match status" value="1"/>
</dbReference>
<comment type="similarity">
    <text evidence="5">Belongs to the zinc-containing alcohol dehydrogenase family.</text>
</comment>
<dbReference type="InterPro" id="IPR036291">
    <property type="entry name" value="NAD(P)-bd_dom_sf"/>
</dbReference>
<proteinExistence type="inferred from homology"/>
<dbReference type="InterPro" id="IPR013154">
    <property type="entry name" value="ADH-like_N"/>
</dbReference>